<accession>A0A6P1SVA7</accession>
<dbReference type="PANTHER" id="PTHR36505:SF1">
    <property type="entry name" value="BLR1072 PROTEIN"/>
    <property type="match status" value="1"/>
</dbReference>
<reference evidence="3 4" key="1">
    <citation type="submission" date="2019-12" db="EMBL/GenBank/DDBJ databases">
        <title>Complete genome sequence of Algicella marina strain 9Alg 56(T) isolated from the red alga Tichocarpus crinitus.</title>
        <authorList>
            <person name="Kim S.-G."/>
            <person name="Nedashkovskaya O.I."/>
        </authorList>
    </citation>
    <scope>NUCLEOTIDE SEQUENCE [LARGE SCALE GENOMIC DNA]</scope>
    <source>
        <strain evidence="3 4">9Alg 56</strain>
    </source>
</reference>
<evidence type="ECO:0000256" key="1">
    <source>
        <dbReference type="SAM" id="SignalP"/>
    </source>
</evidence>
<proteinExistence type="predicted"/>
<dbReference type="SUPFAM" id="SSF50346">
    <property type="entry name" value="PRC-barrel domain"/>
    <property type="match status" value="1"/>
</dbReference>
<name>A0A6P1SVA7_9RHOB</name>
<dbReference type="Pfam" id="PF05239">
    <property type="entry name" value="PRC"/>
    <property type="match status" value="1"/>
</dbReference>
<feature type="domain" description="PRC-barrel" evidence="2">
    <location>
        <begin position="40"/>
        <end position="108"/>
    </location>
</feature>
<dbReference type="KEGG" id="amaq:GO499_00200"/>
<dbReference type="RefSeq" id="WP_161860285.1">
    <property type="nucleotide sequence ID" value="NZ_CP046620.1"/>
</dbReference>
<evidence type="ECO:0000259" key="2">
    <source>
        <dbReference type="Pfam" id="PF05239"/>
    </source>
</evidence>
<dbReference type="InterPro" id="IPR027275">
    <property type="entry name" value="PRC-brl_dom"/>
</dbReference>
<dbReference type="PANTHER" id="PTHR36505">
    <property type="entry name" value="BLR1072 PROTEIN"/>
    <property type="match status" value="1"/>
</dbReference>
<keyword evidence="4" id="KW-1185">Reference proteome</keyword>
<protein>
    <recommendedName>
        <fullName evidence="2">PRC-barrel domain-containing protein</fullName>
    </recommendedName>
</protein>
<feature type="chain" id="PRO_5026891325" description="PRC-barrel domain-containing protein" evidence="1">
    <location>
        <begin position="20"/>
        <end position="130"/>
    </location>
</feature>
<dbReference type="AlphaFoldDB" id="A0A6P1SVA7"/>
<dbReference type="Gene3D" id="2.30.30.240">
    <property type="entry name" value="PRC-barrel domain"/>
    <property type="match status" value="1"/>
</dbReference>
<dbReference type="InterPro" id="IPR011033">
    <property type="entry name" value="PRC_barrel-like_sf"/>
</dbReference>
<organism evidence="3 4">
    <name type="scientific">Algicella marina</name>
    <dbReference type="NCBI Taxonomy" id="2683284"/>
    <lineage>
        <taxon>Bacteria</taxon>
        <taxon>Pseudomonadati</taxon>
        <taxon>Pseudomonadota</taxon>
        <taxon>Alphaproteobacteria</taxon>
        <taxon>Rhodobacterales</taxon>
        <taxon>Paracoccaceae</taxon>
        <taxon>Algicella</taxon>
    </lineage>
</organism>
<gene>
    <name evidence="3" type="ORF">GO499_00200</name>
</gene>
<dbReference type="EMBL" id="CP046620">
    <property type="protein sequence ID" value="QHQ33707.1"/>
    <property type="molecule type" value="Genomic_DNA"/>
</dbReference>
<evidence type="ECO:0000313" key="4">
    <source>
        <dbReference type="Proteomes" id="UP000464495"/>
    </source>
</evidence>
<sequence>MKHLFVTLALGFSSVGVVAQEAAQVPDTPAARADVTAEILAGADVFDADGQNMGQITDVVFTDSGKVDAAVIAAGGFLGFGRHEAAVPVEELTVMDKADAEGEIIVQVPMTEEQFKALPRFAAMPMPASN</sequence>
<evidence type="ECO:0000313" key="3">
    <source>
        <dbReference type="EMBL" id="QHQ33707.1"/>
    </source>
</evidence>
<keyword evidence="1" id="KW-0732">Signal</keyword>
<dbReference type="Proteomes" id="UP000464495">
    <property type="component" value="Chromosome"/>
</dbReference>
<feature type="signal peptide" evidence="1">
    <location>
        <begin position="1"/>
        <end position="19"/>
    </location>
</feature>